<name>A0A150QGB9_SORCE</name>
<dbReference type="GO" id="GO:0006352">
    <property type="term" value="P:DNA-templated transcription initiation"/>
    <property type="evidence" value="ECO:0007669"/>
    <property type="project" value="InterPro"/>
</dbReference>
<dbReference type="Gene3D" id="1.10.10.10">
    <property type="entry name" value="Winged helix-like DNA-binding domain superfamily/Winged helix DNA-binding domain"/>
    <property type="match status" value="1"/>
</dbReference>
<dbReference type="EMBL" id="JEMA01000718">
    <property type="protein sequence ID" value="KYF66708.1"/>
    <property type="molecule type" value="Genomic_DNA"/>
</dbReference>
<organism evidence="2 3">
    <name type="scientific">Sorangium cellulosum</name>
    <name type="common">Polyangium cellulosum</name>
    <dbReference type="NCBI Taxonomy" id="56"/>
    <lineage>
        <taxon>Bacteria</taxon>
        <taxon>Pseudomonadati</taxon>
        <taxon>Myxococcota</taxon>
        <taxon>Polyangia</taxon>
        <taxon>Polyangiales</taxon>
        <taxon>Polyangiaceae</taxon>
        <taxon>Sorangium</taxon>
    </lineage>
</organism>
<proteinExistence type="predicted"/>
<dbReference type="OrthoDB" id="5517196at2"/>
<feature type="domain" description="RNA polymerase sigma factor 70 region 4 type 2" evidence="1">
    <location>
        <begin position="55"/>
        <end position="93"/>
    </location>
</feature>
<dbReference type="GO" id="GO:0003677">
    <property type="term" value="F:DNA binding"/>
    <property type="evidence" value="ECO:0007669"/>
    <property type="project" value="InterPro"/>
</dbReference>
<sequence>MICERSRSRSRKARREVLCEDVDRWGDDRRLWGDEAEPPGRARLCAAVRDAVETALTAKQREVVEAYFFDGLSQGEIARRLGVAQQVVQKRLFGAPRGGRLIGGAMLRLRQALDPALGAAGAQAAQAARAARVPR</sequence>
<dbReference type="InterPro" id="IPR013324">
    <property type="entry name" value="RNA_pol_sigma_r3/r4-like"/>
</dbReference>
<evidence type="ECO:0000313" key="2">
    <source>
        <dbReference type="EMBL" id="KYF66708.1"/>
    </source>
</evidence>
<protein>
    <recommendedName>
        <fullName evidence="1">RNA polymerase sigma factor 70 region 4 type 2 domain-containing protein</fullName>
    </recommendedName>
</protein>
<dbReference type="InterPro" id="IPR036388">
    <property type="entry name" value="WH-like_DNA-bd_sf"/>
</dbReference>
<comment type="caution">
    <text evidence="2">The sequence shown here is derived from an EMBL/GenBank/DDBJ whole genome shotgun (WGS) entry which is preliminary data.</text>
</comment>
<accession>A0A150QGB9</accession>
<evidence type="ECO:0000313" key="3">
    <source>
        <dbReference type="Proteomes" id="UP000075260"/>
    </source>
</evidence>
<dbReference type="Pfam" id="PF08281">
    <property type="entry name" value="Sigma70_r4_2"/>
    <property type="match status" value="1"/>
</dbReference>
<reference evidence="2 3" key="1">
    <citation type="submission" date="2014-02" db="EMBL/GenBank/DDBJ databases">
        <title>The small core and large imbalanced accessory genome model reveals a collaborative survival strategy of Sorangium cellulosum strains in nature.</title>
        <authorList>
            <person name="Han K."/>
            <person name="Peng R."/>
            <person name="Blom J."/>
            <person name="Li Y.-Z."/>
        </authorList>
    </citation>
    <scope>NUCLEOTIDE SEQUENCE [LARGE SCALE GENOMIC DNA]</scope>
    <source>
        <strain evidence="2 3">So0008-312</strain>
    </source>
</reference>
<dbReference type="SUPFAM" id="SSF88659">
    <property type="entry name" value="Sigma3 and sigma4 domains of RNA polymerase sigma factors"/>
    <property type="match status" value="1"/>
</dbReference>
<dbReference type="RefSeq" id="WP_061610333.1">
    <property type="nucleotide sequence ID" value="NZ_JEMA01000718.1"/>
</dbReference>
<dbReference type="AlphaFoldDB" id="A0A150QGB9"/>
<gene>
    <name evidence="2" type="ORF">BE15_02865</name>
</gene>
<dbReference type="GO" id="GO:0016987">
    <property type="term" value="F:sigma factor activity"/>
    <property type="evidence" value="ECO:0007669"/>
    <property type="project" value="InterPro"/>
</dbReference>
<dbReference type="Proteomes" id="UP000075260">
    <property type="component" value="Unassembled WGS sequence"/>
</dbReference>
<evidence type="ECO:0000259" key="1">
    <source>
        <dbReference type="Pfam" id="PF08281"/>
    </source>
</evidence>
<dbReference type="InterPro" id="IPR013249">
    <property type="entry name" value="RNA_pol_sigma70_r4_t2"/>
</dbReference>